<accession>A0A0K1QAV6</accession>
<dbReference type="InterPro" id="IPR054539">
    <property type="entry name" value="Beta-prop_PDH"/>
</dbReference>
<evidence type="ECO:0000313" key="3">
    <source>
        <dbReference type="EMBL" id="AKV02921.1"/>
    </source>
</evidence>
<evidence type="ECO:0000259" key="2">
    <source>
        <dbReference type="Pfam" id="PF22807"/>
    </source>
</evidence>
<evidence type="ECO:0000256" key="1">
    <source>
        <dbReference type="SAM" id="MobiDB-lite"/>
    </source>
</evidence>
<dbReference type="Proteomes" id="UP000064967">
    <property type="component" value="Chromosome"/>
</dbReference>
<dbReference type="EMBL" id="CP012333">
    <property type="protein sequence ID" value="AKV02921.1"/>
    <property type="molecule type" value="Genomic_DNA"/>
</dbReference>
<feature type="region of interest" description="Disordered" evidence="1">
    <location>
        <begin position="14"/>
        <end position="53"/>
    </location>
</feature>
<dbReference type="STRING" id="1391654.AKJ09_09584"/>
<reference evidence="3 4" key="1">
    <citation type="submission" date="2015-08" db="EMBL/GenBank/DDBJ databases">
        <authorList>
            <person name="Babu N.S."/>
            <person name="Beckwith C.J."/>
            <person name="Beseler K.G."/>
            <person name="Brison A."/>
            <person name="Carone J.V."/>
            <person name="Caskin T.P."/>
            <person name="Diamond M."/>
            <person name="Durham M.E."/>
            <person name="Foxe J.M."/>
            <person name="Go M."/>
            <person name="Henderson B.A."/>
            <person name="Jones I.B."/>
            <person name="McGettigan J.A."/>
            <person name="Micheletti S.J."/>
            <person name="Nasrallah M.E."/>
            <person name="Ortiz D."/>
            <person name="Piller C.R."/>
            <person name="Privatt S.R."/>
            <person name="Schneider S.L."/>
            <person name="Sharp S."/>
            <person name="Smith T.C."/>
            <person name="Stanton J.D."/>
            <person name="Ullery H.E."/>
            <person name="Wilson R.J."/>
            <person name="Serrano M.G."/>
            <person name="Buck G."/>
            <person name="Lee V."/>
            <person name="Wang Y."/>
            <person name="Carvalho R."/>
            <person name="Voegtly L."/>
            <person name="Shi R."/>
            <person name="Duckworth R."/>
            <person name="Johnson A."/>
            <person name="Loviza R."/>
            <person name="Walstead R."/>
            <person name="Shah Z."/>
            <person name="Kiflezghi M."/>
            <person name="Wade K."/>
            <person name="Ball S.L."/>
            <person name="Bradley K.W."/>
            <person name="Asai D.J."/>
            <person name="Bowman C.A."/>
            <person name="Russell D.A."/>
            <person name="Pope W.H."/>
            <person name="Jacobs-Sera D."/>
            <person name="Hendrix R.W."/>
            <person name="Hatfull G.F."/>
        </authorList>
    </citation>
    <scope>NUCLEOTIDE SEQUENCE [LARGE SCALE GENOMIC DNA]</scope>
    <source>
        <strain evidence="3 4">DSM 27648</strain>
    </source>
</reference>
<keyword evidence="4" id="KW-1185">Reference proteome</keyword>
<dbReference type="AlphaFoldDB" id="A0A0K1QAV6"/>
<organism evidence="3 4">
    <name type="scientific">Labilithrix luteola</name>
    <dbReference type="NCBI Taxonomy" id="1391654"/>
    <lineage>
        <taxon>Bacteria</taxon>
        <taxon>Pseudomonadati</taxon>
        <taxon>Myxococcota</taxon>
        <taxon>Polyangia</taxon>
        <taxon>Polyangiales</taxon>
        <taxon>Labilitrichaceae</taxon>
        <taxon>Labilithrix</taxon>
    </lineage>
</organism>
<dbReference type="Gene3D" id="2.120.10.30">
    <property type="entry name" value="TolB, C-terminal domain"/>
    <property type="match status" value="1"/>
</dbReference>
<dbReference type="InterPro" id="IPR011041">
    <property type="entry name" value="Quinoprot_gluc/sorb_DH_b-prop"/>
</dbReference>
<evidence type="ECO:0000313" key="4">
    <source>
        <dbReference type="Proteomes" id="UP000064967"/>
    </source>
</evidence>
<sequence length="421" mass="42566">MVGLVGLVAAAGCGTGSSTSSEPASDAPVVDGGAGGTPGKCPGTTPSPSTPGVEPAVATGLVVPQGFVIERIAQVPAARELAALPNGDLLVATNGATVYVVPNAENAGGAGSPVVFATVNDAPTQGVAFDAVTCTVFFGAQHGVYSASYEDGAVSVNPSKIASVRTGPVAPNSDGDVHSTTSVAVAKGVLYASVGSSCNACTEADGTRAVILQMGLDGSNVQTKATRIRNAIALTTNTDTGTLWAGNAGQDDLPKGHPYEFFDAVTLHPGVADYGWPECEENQVPYVPGADCAETVVPRVEFPAYSTLIGAAHYSPSHAGAHAFPSAQRGFFVAAHGSWHKANGVYSAPPFVALVPMNGDDPVTPVDWTNPSTQWSQFVGGFQSADGTSRSARPTGLAVGPAGSLFIADDQNGLVYRVRPQ</sequence>
<name>A0A0K1QAV6_9BACT</name>
<protein>
    <submittedName>
        <fullName evidence="3">L-sorbosone dehydrogenase</fullName>
    </submittedName>
</protein>
<dbReference type="KEGG" id="llu:AKJ09_09584"/>
<dbReference type="SUPFAM" id="SSF50952">
    <property type="entry name" value="Soluble quinoprotein glucose dehydrogenase"/>
    <property type="match status" value="1"/>
</dbReference>
<feature type="domain" description="Pyrroloquinoline quinone-dependent pyranose dehydrogenase beta-propeller" evidence="2">
    <location>
        <begin position="290"/>
        <end position="419"/>
    </location>
</feature>
<dbReference type="InterPro" id="IPR011042">
    <property type="entry name" value="6-blade_b-propeller_TolB-like"/>
</dbReference>
<proteinExistence type="predicted"/>
<feature type="compositionally biased region" description="Low complexity" evidence="1">
    <location>
        <begin position="39"/>
        <end position="52"/>
    </location>
</feature>
<gene>
    <name evidence="3" type="ORF">AKJ09_09584</name>
</gene>
<dbReference type="Pfam" id="PF22807">
    <property type="entry name" value="TrAA12"/>
    <property type="match status" value="1"/>
</dbReference>